<sequence>MITGCLQQHKLGGWCIDLGKQSLSGQWQRTITREETPCVTLSSGDTPAEAAVRSVVDECAIDDDEDVNNGPIFIHPSMFQRRPLCLGVGTRTSLLSNAFAAGARSKVARPRIRFAAADVEQIGFREAGLHKNISQDTYRGLDAMKNNAAQSRYYPVEKRFVRCSVGSDDSQSWFEMVQEFQTSSF</sequence>
<organism evidence="1 2">
    <name type="scientific">Truncatella angustata</name>
    <dbReference type="NCBI Taxonomy" id="152316"/>
    <lineage>
        <taxon>Eukaryota</taxon>
        <taxon>Fungi</taxon>
        <taxon>Dikarya</taxon>
        <taxon>Ascomycota</taxon>
        <taxon>Pezizomycotina</taxon>
        <taxon>Sordariomycetes</taxon>
        <taxon>Xylariomycetidae</taxon>
        <taxon>Amphisphaeriales</taxon>
        <taxon>Sporocadaceae</taxon>
        <taxon>Truncatella</taxon>
    </lineage>
</organism>
<proteinExistence type="predicted"/>
<comment type="caution">
    <text evidence="1">The sequence shown here is derived from an EMBL/GenBank/DDBJ whole genome shotgun (WGS) entry which is preliminary data.</text>
</comment>
<protein>
    <submittedName>
        <fullName evidence="1">Uncharacterized protein</fullName>
    </submittedName>
</protein>
<reference evidence="1" key="1">
    <citation type="journal article" date="2021" name="Nat. Commun.">
        <title>Genetic determinants of endophytism in the Arabidopsis root mycobiome.</title>
        <authorList>
            <person name="Mesny F."/>
            <person name="Miyauchi S."/>
            <person name="Thiergart T."/>
            <person name="Pickel B."/>
            <person name="Atanasova L."/>
            <person name="Karlsson M."/>
            <person name="Huettel B."/>
            <person name="Barry K.W."/>
            <person name="Haridas S."/>
            <person name="Chen C."/>
            <person name="Bauer D."/>
            <person name="Andreopoulos W."/>
            <person name="Pangilinan J."/>
            <person name="LaButti K."/>
            <person name="Riley R."/>
            <person name="Lipzen A."/>
            <person name="Clum A."/>
            <person name="Drula E."/>
            <person name="Henrissat B."/>
            <person name="Kohler A."/>
            <person name="Grigoriev I.V."/>
            <person name="Martin F.M."/>
            <person name="Hacquard S."/>
        </authorList>
    </citation>
    <scope>NUCLEOTIDE SEQUENCE</scope>
    <source>
        <strain evidence="1">MPI-SDFR-AT-0073</strain>
    </source>
</reference>
<dbReference type="GeneID" id="70125279"/>
<accession>A0A9P8UHR1</accession>
<gene>
    <name evidence="1" type="ORF">BKA67DRAFT_355299</name>
</gene>
<evidence type="ECO:0000313" key="1">
    <source>
        <dbReference type="EMBL" id="KAH6652406.1"/>
    </source>
</evidence>
<dbReference type="Proteomes" id="UP000758603">
    <property type="component" value="Unassembled WGS sequence"/>
</dbReference>
<evidence type="ECO:0000313" key="2">
    <source>
        <dbReference type="Proteomes" id="UP000758603"/>
    </source>
</evidence>
<name>A0A9P8UHR1_9PEZI</name>
<dbReference type="RefSeq" id="XP_045956684.1">
    <property type="nucleotide sequence ID" value="XM_046096386.1"/>
</dbReference>
<dbReference type="AlphaFoldDB" id="A0A9P8UHR1"/>
<dbReference type="EMBL" id="JAGPXC010000006">
    <property type="protein sequence ID" value="KAH6652406.1"/>
    <property type="molecule type" value="Genomic_DNA"/>
</dbReference>
<keyword evidence="2" id="KW-1185">Reference proteome</keyword>